<evidence type="ECO:0000313" key="2">
    <source>
        <dbReference type="Proteomes" id="UP000694866"/>
    </source>
</evidence>
<dbReference type="RefSeq" id="XP_011307737.1">
    <property type="nucleotide sequence ID" value="XM_011309435.1"/>
</dbReference>
<keyword evidence="1" id="KW-0472">Membrane</keyword>
<dbReference type="KEGG" id="fas:105269300"/>
<keyword evidence="1" id="KW-0812">Transmembrane</keyword>
<protein>
    <submittedName>
        <fullName evidence="3">Uncharacterized protein</fullName>
    </submittedName>
</protein>
<gene>
    <name evidence="3" type="primary">LOC105269300</name>
</gene>
<reference evidence="3" key="1">
    <citation type="submission" date="2025-08" db="UniProtKB">
        <authorList>
            <consortium name="RefSeq"/>
        </authorList>
    </citation>
    <scope>IDENTIFICATION</scope>
    <source>
        <strain evidence="3">USDA-PBARC FA_bdor</strain>
        <tissue evidence="3">Whole organism</tissue>
    </source>
</reference>
<dbReference type="Proteomes" id="UP000694866">
    <property type="component" value="Unplaced"/>
</dbReference>
<evidence type="ECO:0000256" key="1">
    <source>
        <dbReference type="SAM" id="Phobius"/>
    </source>
</evidence>
<keyword evidence="2" id="KW-1185">Reference proteome</keyword>
<keyword evidence="1" id="KW-1133">Transmembrane helix</keyword>
<feature type="transmembrane region" description="Helical" evidence="1">
    <location>
        <begin position="67"/>
        <end position="89"/>
    </location>
</feature>
<dbReference type="OrthoDB" id="10518153at2759"/>
<proteinExistence type="predicted"/>
<accession>A0A9R1U5E7</accession>
<evidence type="ECO:0000313" key="3">
    <source>
        <dbReference type="RefSeq" id="XP_011307737.1"/>
    </source>
</evidence>
<organism evidence="2 3">
    <name type="scientific">Fopius arisanus</name>
    <dbReference type="NCBI Taxonomy" id="64838"/>
    <lineage>
        <taxon>Eukaryota</taxon>
        <taxon>Metazoa</taxon>
        <taxon>Ecdysozoa</taxon>
        <taxon>Arthropoda</taxon>
        <taxon>Hexapoda</taxon>
        <taxon>Insecta</taxon>
        <taxon>Pterygota</taxon>
        <taxon>Neoptera</taxon>
        <taxon>Endopterygota</taxon>
        <taxon>Hymenoptera</taxon>
        <taxon>Apocrita</taxon>
        <taxon>Ichneumonoidea</taxon>
        <taxon>Braconidae</taxon>
        <taxon>Opiinae</taxon>
        <taxon>Fopius</taxon>
    </lineage>
</organism>
<sequence length="112" mass="12437">MSANSELSEYLAFRKITKALLCVTGLWSRSNSGLLYSCIPLATIFISFYTSFAILSFVAHHIAQVPVIVRGLSIGTSFASVVLKIICIIRQRKRALQLHRALDKYCSDLVSL</sequence>
<name>A0A9R1U5E7_9HYME</name>
<dbReference type="GeneID" id="105269300"/>
<feature type="transmembrane region" description="Helical" evidence="1">
    <location>
        <begin position="34"/>
        <end position="55"/>
    </location>
</feature>
<dbReference type="AlphaFoldDB" id="A0A9R1U5E7"/>